<evidence type="ECO:0000313" key="4">
    <source>
        <dbReference type="Proteomes" id="UP000290253"/>
    </source>
</evidence>
<accession>A0A4Q1SJV0</accession>
<reference evidence="3 4" key="1">
    <citation type="journal article" date="2016" name="Int. J. Syst. Evol. Microbiol.">
        <title>Acidipila dinghuensis sp. nov., an acidobacterium isolated from forest soil.</title>
        <authorList>
            <person name="Jiang Y.W."/>
            <person name="Wang J."/>
            <person name="Chen M.H."/>
            <person name="Lv Y.Y."/>
            <person name="Qiu L.H."/>
        </authorList>
    </citation>
    <scope>NUCLEOTIDE SEQUENCE [LARGE SCALE GENOMIC DNA]</scope>
    <source>
        <strain evidence="3 4">DHOF10</strain>
    </source>
</reference>
<name>A0A4Q1SJV0_9BACT</name>
<dbReference type="Pfam" id="PF07739">
    <property type="entry name" value="TipAS"/>
    <property type="match status" value="1"/>
</dbReference>
<dbReference type="EMBL" id="SDMK01000001">
    <property type="protein sequence ID" value="RXS97941.1"/>
    <property type="molecule type" value="Genomic_DNA"/>
</dbReference>
<comment type="caution">
    <text evidence="3">The sequence shown here is derived from an EMBL/GenBank/DDBJ whole genome shotgun (WGS) entry which is preliminary data.</text>
</comment>
<gene>
    <name evidence="3" type="ORF">ESZ00_08825</name>
</gene>
<evidence type="ECO:0000256" key="1">
    <source>
        <dbReference type="ARBA" id="ARBA00023125"/>
    </source>
</evidence>
<evidence type="ECO:0000313" key="3">
    <source>
        <dbReference type="EMBL" id="RXS97941.1"/>
    </source>
</evidence>
<dbReference type="Gene3D" id="1.10.1660.10">
    <property type="match status" value="1"/>
</dbReference>
<dbReference type="Pfam" id="PF13411">
    <property type="entry name" value="MerR_1"/>
    <property type="match status" value="1"/>
</dbReference>
<dbReference type="Proteomes" id="UP000290253">
    <property type="component" value="Unassembled WGS sequence"/>
</dbReference>
<dbReference type="PANTHER" id="PTHR30204:SF90">
    <property type="entry name" value="HTH-TYPE TRANSCRIPTIONAL ACTIVATOR MTA"/>
    <property type="match status" value="1"/>
</dbReference>
<dbReference type="AlphaFoldDB" id="A0A4Q1SJV0"/>
<dbReference type="InterPro" id="IPR047057">
    <property type="entry name" value="MerR_fam"/>
</dbReference>
<keyword evidence="4" id="KW-1185">Reference proteome</keyword>
<dbReference type="CDD" id="cd01106">
    <property type="entry name" value="HTH_TipAL-Mta"/>
    <property type="match status" value="1"/>
</dbReference>
<organism evidence="3 4">
    <name type="scientific">Silvibacterium dinghuense</name>
    <dbReference type="NCBI Taxonomy" id="1560006"/>
    <lineage>
        <taxon>Bacteria</taxon>
        <taxon>Pseudomonadati</taxon>
        <taxon>Acidobacteriota</taxon>
        <taxon>Terriglobia</taxon>
        <taxon>Terriglobales</taxon>
        <taxon>Acidobacteriaceae</taxon>
        <taxon>Silvibacterium</taxon>
    </lineage>
</organism>
<dbReference type="SMART" id="SM00422">
    <property type="entry name" value="HTH_MERR"/>
    <property type="match status" value="1"/>
</dbReference>
<dbReference type="GO" id="GO:0003700">
    <property type="term" value="F:DNA-binding transcription factor activity"/>
    <property type="evidence" value="ECO:0007669"/>
    <property type="project" value="InterPro"/>
</dbReference>
<dbReference type="GO" id="GO:0003677">
    <property type="term" value="F:DNA binding"/>
    <property type="evidence" value="ECO:0007669"/>
    <property type="project" value="UniProtKB-KW"/>
</dbReference>
<keyword evidence="1" id="KW-0238">DNA-binding</keyword>
<dbReference type="InterPro" id="IPR000551">
    <property type="entry name" value="MerR-type_HTH_dom"/>
</dbReference>
<dbReference type="InterPro" id="IPR009061">
    <property type="entry name" value="DNA-bd_dom_put_sf"/>
</dbReference>
<feature type="domain" description="HTH merR-type" evidence="2">
    <location>
        <begin position="9"/>
        <end position="78"/>
    </location>
</feature>
<dbReference type="OrthoDB" id="1894615at2"/>
<dbReference type="PRINTS" id="PR00040">
    <property type="entry name" value="HTHMERR"/>
</dbReference>
<evidence type="ECO:0000259" key="2">
    <source>
        <dbReference type="PROSITE" id="PS50937"/>
    </source>
</evidence>
<protein>
    <submittedName>
        <fullName evidence="3">MerR family transcriptional regulator</fullName>
    </submittedName>
</protein>
<sequence length="271" mass="31412">MSVVRPMSTFRIQQFATLAGVTVRTLHHYDRLGLLSPAHRSERGYRLYCHEDLGRLERILVLRYLGLSLREIAALLSAPAGHGSGSPEPLAVTLRRQQAALRQRRHGLDRVLGAIEHAQRRAKEEVAEPEWLLYQTILEEIHMQESTDWTEKYYSPKAAEVLRERRAAMTPEQMAENGRRWKALFDDIQGAIDRNASPDSAEGRMLLARWMRLADEFTQGDPEIGEGWRRMFEDESHWPNDERAARLRETMPKPEYWAFFRQAVQACLRHG</sequence>
<dbReference type="PROSITE" id="PS50937">
    <property type="entry name" value="HTH_MERR_2"/>
    <property type="match status" value="1"/>
</dbReference>
<dbReference type="InterPro" id="IPR012925">
    <property type="entry name" value="TipAS_dom"/>
</dbReference>
<dbReference type="SUPFAM" id="SSF46955">
    <property type="entry name" value="Putative DNA-binding domain"/>
    <property type="match status" value="1"/>
</dbReference>
<dbReference type="PANTHER" id="PTHR30204">
    <property type="entry name" value="REDOX-CYCLING DRUG-SENSING TRANSCRIPTIONAL ACTIVATOR SOXR"/>
    <property type="match status" value="1"/>
</dbReference>
<proteinExistence type="predicted"/>